<comment type="subcellular location">
    <subcellularLocation>
        <location evidence="1">Membrane</location>
        <topology evidence="1">Multi-pass membrane protein</topology>
    </subcellularLocation>
</comment>
<dbReference type="InterPro" id="IPR022357">
    <property type="entry name" value="MIP_CS"/>
</dbReference>
<dbReference type="SUPFAM" id="SSF81338">
    <property type="entry name" value="Aquaporin-like"/>
    <property type="match status" value="1"/>
</dbReference>
<evidence type="ECO:0000256" key="4">
    <source>
        <dbReference type="ARBA" id="ARBA00022692"/>
    </source>
</evidence>
<dbReference type="AlphaFoldDB" id="A0A1R1YA10"/>
<protein>
    <submittedName>
        <fullName evidence="9">Aquaporin-9</fullName>
    </submittedName>
</protein>
<dbReference type="GO" id="GO:0005886">
    <property type="term" value="C:plasma membrane"/>
    <property type="evidence" value="ECO:0007669"/>
    <property type="project" value="TreeGrafter"/>
</dbReference>
<dbReference type="InterPro" id="IPR023271">
    <property type="entry name" value="Aquaporin-like"/>
</dbReference>
<keyword evidence="4 7" id="KW-0812">Transmembrane</keyword>
<dbReference type="PRINTS" id="PR00783">
    <property type="entry name" value="MINTRINSICP"/>
</dbReference>
<evidence type="ECO:0000313" key="10">
    <source>
        <dbReference type="Proteomes" id="UP000187283"/>
    </source>
</evidence>
<feature type="transmembrane region" description="Helical" evidence="8">
    <location>
        <begin position="131"/>
        <end position="150"/>
    </location>
</feature>
<evidence type="ECO:0000313" key="9">
    <source>
        <dbReference type="EMBL" id="OMJ23771.1"/>
    </source>
</evidence>
<feature type="transmembrane region" description="Helical" evidence="8">
    <location>
        <begin position="268"/>
        <end position="291"/>
    </location>
</feature>
<dbReference type="PANTHER" id="PTHR43829:SF9">
    <property type="entry name" value="AQUAPORIN-9"/>
    <property type="match status" value="1"/>
</dbReference>
<dbReference type="NCBIfam" id="TIGR00861">
    <property type="entry name" value="MIP"/>
    <property type="match status" value="1"/>
</dbReference>
<reference evidence="9 10" key="1">
    <citation type="submission" date="2017-01" db="EMBL/GenBank/DDBJ databases">
        <authorList>
            <person name="Mah S.A."/>
            <person name="Swanson W.J."/>
            <person name="Moy G.W."/>
            <person name="Vacquier V.D."/>
        </authorList>
    </citation>
    <scope>NUCLEOTIDE SEQUENCE [LARGE SCALE GENOMIC DNA]</scope>
    <source>
        <strain evidence="9 10">GSMNP</strain>
    </source>
</reference>
<evidence type="ECO:0000256" key="2">
    <source>
        <dbReference type="ARBA" id="ARBA00006175"/>
    </source>
</evidence>
<evidence type="ECO:0000256" key="1">
    <source>
        <dbReference type="ARBA" id="ARBA00004141"/>
    </source>
</evidence>
<dbReference type="Pfam" id="PF00230">
    <property type="entry name" value="MIP"/>
    <property type="match status" value="1"/>
</dbReference>
<accession>A0A1R1YA10</accession>
<feature type="transmembrane region" description="Helical" evidence="8">
    <location>
        <begin position="187"/>
        <end position="205"/>
    </location>
</feature>
<proteinExistence type="inferred from homology"/>
<gene>
    <name evidence="9" type="ORF">AYI70_g2035</name>
</gene>
<dbReference type="PANTHER" id="PTHR43829">
    <property type="entry name" value="AQUAPORIN OR AQUAGLYCEROPORIN RELATED"/>
    <property type="match status" value="1"/>
</dbReference>
<dbReference type="Proteomes" id="UP000187283">
    <property type="component" value="Unassembled WGS sequence"/>
</dbReference>
<keyword evidence="3 7" id="KW-0813">Transport</keyword>
<dbReference type="Gene3D" id="1.20.1080.10">
    <property type="entry name" value="Glycerol uptake facilitator protein"/>
    <property type="match status" value="1"/>
</dbReference>
<dbReference type="CDD" id="cd00333">
    <property type="entry name" value="MIP"/>
    <property type="match status" value="1"/>
</dbReference>
<dbReference type="EMBL" id="LSSN01000475">
    <property type="protein sequence ID" value="OMJ23771.1"/>
    <property type="molecule type" value="Genomic_DNA"/>
</dbReference>
<dbReference type="InterPro" id="IPR000425">
    <property type="entry name" value="MIP"/>
</dbReference>
<comment type="caution">
    <text evidence="9">The sequence shown here is derived from an EMBL/GenBank/DDBJ whole genome shotgun (WGS) entry which is preliminary data.</text>
</comment>
<dbReference type="OrthoDB" id="3222at2759"/>
<feature type="transmembrane region" description="Helical" evidence="8">
    <location>
        <begin position="54"/>
        <end position="74"/>
    </location>
</feature>
<organism evidence="9 10">
    <name type="scientific">Smittium culicis</name>
    <dbReference type="NCBI Taxonomy" id="133412"/>
    <lineage>
        <taxon>Eukaryota</taxon>
        <taxon>Fungi</taxon>
        <taxon>Fungi incertae sedis</taxon>
        <taxon>Zoopagomycota</taxon>
        <taxon>Kickxellomycotina</taxon>
        <taxon>Harpellomycetes</taxon>
        <taxon>Harpellales</taxon>
        <taxon>Legeriomycetaceae</taxon>
        <taxon>Smittium</taxon>
    </lineage>
</organism>
<evidence type="ECO:0000256" key="6">
    <source>
        <dbReference type="ARBA" id="ARBA00023136"/>
    </source>
</evidence>
<evidence type="ECO:0000256" key="8">
    <source>
        <dbReference type="SAM" id="Phobius"/>
    </source>
</evidence>
<comment type="similarity">
    <text evidence="2 7">Belongs to the MIP/aquaporin (TC 1.A.8) family.</text>
</comment>
<keyword evidence="6 8" id="KW-0472">Membrane</keyword>
<dbReference type="GO" id="GO:0015254">
    <property type="term" value="F:glycerol channel activity"/>
    <property type="evidence" value="ECO:0007669"/>
    <property type="project" value="TreeGrafter"/>
</dbReference>
<evidence type="ECO:0000256" key="5">
    <source>
        <dbReference type="ARBA" id="ARBA00022989"/>
    </source>
</evidence>
<dbReference type="PROSITE" id="PS00221">
    <property type="entry name" value="MIP"/>
    <property type="match status" value="1"/>
</dbReference>
<keyword evidence="5 8" id="KW-1133">Transmembrane helix</keyword>
<feature type="transmembrane region" description="Helical" evidence="8">
    <location>
        <begin position="217"/>
        <end position="235"/>
    </location>
</feature>
<dbReference type="STRING" id="133412.A0A1R1YA10"/>
<feature type="transmembrane region" description="Helical" evidence="8">
    <location>
        <begin position="81"/>
        <end position="101"/>
    </location>
</feature>
<name>A0A1R1YA10_9FUNG</name>
<evidence type="ECO:0000256" key="7">
    <source>
        <dbReference type="RuleBase" id="RU000477"/>
    </source>
</evidence>
<evidence type="ECO:0000256" key="3">
    <source>
        <dbReference type="ARBA" id="ARBA00022448"/>
    </source>
</evidence>
<dbReference type="InterPro" id="IPR050363">
    <property type="entry name" value="MIP/Aquaporin"/>
</dbReference>
<sequence length="296" mass="32813">MSGVTVNDKNIFKQGDILPLTHHHKKQAHHNAHKLRMFGLYHLRYRYRHYFSEFFGSVVMIFLGVSSVSAYSFYEQLRSEYWLINAISWGAALAMALYVSFGNSGGHLNPAITISMAVFGRFEWKKVPGYIISQILGCIVGSALAFSVYVKKYDAYDGGVRQTTGPKATANIFCSYPDPDNSSINCFYQEFLVTCVLLFVVQGIFDHKMAPAKNIEPIVVGILVFLIICSTGIVGSSSMNPARDLGPRIFTAIAGWGSEPFTAANHYFWIPVVAPILGGIFGTGLYEFFIIPNNDG</sequence>
<dbReference type="GO" id="GO:0015250">
    <property type="term" value="F:water channel activity"/>
    <property type="evidence" value="ECO:0007669"/>
    <property type="project" value="TreeGrafter"/>
</dbReference>
<keyword evidence="10" id="KW-1185">Reference proteome</keyword>